<reference evidence="4 5" key="1">
    <citation type="submission" date="2024-09" db="EMBL/GenBank/DDBJ databases">
        <title>A chromosome-level genome assembly of Gray's grenadier anchovy, Coilia grayii.</title>
        <authorList>
            <person name="Fu Z."/>
        </authorList>
    </citation>
    <scope>NUCLEOTIDE SEQUENCE [LARGE SCALE GENOMIC DNA]</scope>
    <source>
        <strain evidence="4">G4</strain>
        <tissue evidence="4">Muscle</tissue>
    </source>
</reference>
<dbReference type="InterPro" id="IPR014752">
    <property type="entry name" value="Arrestin-like_C"/>
</dbReference>
<dbReference type="EMBL" id="JBHFQA010000010">
    <property type="protein sequence ID" value="KAL2092229.1"/>
    <property type="molecule type" value="Genomic_DNA"/>
</dbReference>
<dbReference type="InterPro" id="IPR014756">
    <property type="entry name" value="Ig_E-set"/>
</dbReference>
<evidence type="ECO:0000313" key="4">
    <source>
        <dbReference type="EMBL" id="KAL2092229.1"/>
    </source>
</evidence>
<dbReference type="SMART" id="SM01017">
    <property type="entry name" value="Arrestin_C"/>
    <property type="match status" value="1"/>
</dbReference>
<feature type="compositionally biased region" description="Pro residues" evidence="2">
    <location>
        <begin position="304"/>
        <end position="320"/>
    </location>
</feature>
<accession>A0ABD1JZB5</accession>
<name>A0ABD1JZB5_9TELE</name>
<feature type="compositionally biased region" description="Low complexity" evidence="2">
    <location>
        <begin position="321"/>
        <end position="336"/>
    </location>
</feature>
<gene>
    <name evidence="4" type="ORF">ACEWY4_012027</name>
</gene>
<evidence type="ECO:0000259" key="3">
    <source>
        <dbReference type="SMART" id="SM01017"/>
    </source>
</evidence>
<keyword evidence="5" id="KW-1185">Reference proteome</keyword>
<organism evidence="4 5">
    <name type="scientific">Coilia grayii</name>
    <name type="common">Gray's grenadier anchovy</name>
    <dbReference type="NCBI Taxonomy" id="363190"/>
    <lineage>
        <taxon>Eukaryota</taxon>
        <taxon>Metazoa</taxon>
        <taxon>Chordata</taxon>
        <taxon>Craniata</taxon>
        <taxon>Vertebrata</taxon>
        <taxon>Euteleostomi</taxon>
        <taxon>Actinopterygii</taxon>
        <taxon>Neopterygii</taxon>
        <taxon>Teleostei</taxon>
        <taxon>Clupei</taxon>
        <taxon>Clupeiformes</taxon>
        <taxon>Clupeoidei</taxon>
        <taxon>Engraulidae</taxon>
        <taxon>Coilinae</taxon>
        <taxon>Coilia</taxon>
    </lineage>
</organism>
<protein>
    <recommendedName>
        <fullName evidence="3">Arrestin C-terminal-like domain-containing protein</fullName>
    </recommendedName>
</protein>
<comment type="caution">
    <text evidence="4">The sequence shown here is derived from an EMBL/GenBank/DDBJ whole genome shotgun (WGS) entry which is preliminary data.</text>
</comment>
<dbReference type="InterPro" id="IPR011022">
    <property type="entry name" value="Arrestin_C-like"/>
</dbReference>
<feature type="domain" description="Arrestin C-terminal-like" evidence="3">
    <location>
        <begin position="175"/>
        <end position="299"/>
    </location>
</feature>
<dbReference type="PANTHER" id="PTHR11188">
    <property type="entry name" value="ARRESTIN DOMAIN CONTAINING PROTEIN"/>
    <property type="match status" value="1"/>
</dbReference>
<evidence type="ECO:0000256" key="1">
    <source>
        <dbReference type="ARBA" id="ARBA00005298"/>
    </source>
</evidence>
<dbReference type="SUPFAM" id="SSF81296">
    <property type="entry name" value="E set domains"/>
    <property type="match status" value="2"/>
</dbReference>
<dbReference type="PANTHER" id="PTHR11188:SF176">
    <property type="entry name" value="ARRESTIN DOMAIN-CONTAINING PROTEIN 1"/>
    <property type="match status" value="1"/>
</dbReference>
<dbReference type="Gene3D" id="2.60.40.640">
    <property type="match status" value="2"/>
</dbReference>
<dbReference type="InterPro" id="IPR050357">
    <property type="entry name" value="Arrestin_domain-protein"/>
</dbReference>
<dbReference type="Proteomes" id="UP001591681">
    <property type="component" value="Unassembled WGS sequence"/>
</dbReference>
<dbReference type="InterPro" id="IPR011021">
    <property type="entry name" value="Arrestin-like_N"/>
</dbReference>
<evidence type="ECO:0000256" key="2">
    <source>
        <dbReference type="SAM" id="MobiDB-lite"/>
    </source>
</evidence>
<feature type="region of interest" description="Disordered" evidence="2">
    <location>
        <begin position="301"/>
        <end position="336"/>
    </location>
</feature>
<dbReference type="Pfam" id="PF02752">
    <property type="entry name" value="Arrestin_C"/>
    <property type="match status" value="1"/>
</dbReference>
<evidence type="ECO:0000313" key="5">
    <source>
        <dbReference type="Proteomes" id="UP001591681"/>
    </source>
</evidence>
<dbReference type="AlphaFoldDB" id="A0ABD1JZB5"/>
<dbReference type="GO" id="GO:0007399">
    <property type="term" value="P:nervous system development"/>
    <property type="evidence" value="ECO:0007669"/>
    <property type="project" value="UniProtKB-ARBA"/>
</dbReference>
<dbReference type="Pfam" id="PF00339">
    <property type="entry name" value="Arrestin_N"/>
    <property type="match status" value="1"/>
</dbReference>
<comment type="similarity">
    <text evidence="1">Belongs to the arrestin family.</text>
</comment>
<proteinExistence type="inferred from homology"/>
<sequence length="397" mass="43918">MKKGKEQQSWEREHLENFEVSLTPSKNLYPCVYNPGESLTGTVEITNVKPIQFKAISVKCHIWCGVSPRKNGKSWVAEEQYLNSTVTVADKGTLERGPHSFPFNFLIPATAPTTYSGPYGSTDCEIQAIIDTPLILKVRKTSFLILKPLNLNDLPNIQDINSSFVTKDFTYMLVKKGTIILKATSDLRGYSHGQAIILETEIENRSEKSTSTVVARFMQKVTYQTKTPIHVKSAIAVIKGTGVNANKQARWKEKIIVPALPQSRLQSCRLINIEYYIQVSLKSPEVSLTLPIFIGDVRVDTTNPTPPQPVPEVPQSPPPSTRNTTPTPTSRSPSRPLCGCFASPSTPLVGPEADVLQAEEILTESHSQPQDGSASPHSFYRIAFFQTFVATGHFCTL</sequence>